<evidence type="ECO:0000256" key="5">
    <source>
        <dbReference type="ARBA" id="ARBA00022691"/>
    </source>
</evidence>
<comment type="catalytic activity">
    <reaction evidence="6">
        <text>guanosine(2069) in 23S rRNA + S-adenosyl-L-methionine = N(2)-methylguanosine(2069) in 23S rRNA + S-adenosyl-L-homocysteine + H(+)</text>
        <dbReference type="Rhea" id="RHEA:43772"/>
        <dbReference type="Rhea" id="RHEA-COMP:10688"/>
        <dbReference type="Rhea" id="RHEA-COMP:10689"/>
        <dbReference type="ChEBI" id="CHEBI:15378"/>
        <dbReference type="ChEBI" id="CHEBI:57856"/>
        <dbReference type="ChEBI" id="CHEBI:59789"/>
        <dbReference type="ChEBI" id="CHEBI:74269"/>
        <dbReference type="ChEBI" id="CHEBI:74481"/>
        <dbReference type="EC" id="2.1.1.264"/>
    </reaction>
</comment>
<name>A0A0A8B4F5_9ACTN</name>
<dbReference type="InterPro" id="IPR054170">
    <property type="entry name" value="RlmL_1st"/>
</dbReference>
<comment type="subcellular location">
    <subcellularLocation>
        <location evidence="6">Cytoplasm</location>
    </subcellularLocation>
</comment>
<reference evidence="9 10" key="2">
    <citation type="journal article" date="2015" name="Genome Announc.">
        <title>Complete Genome Sequence of Coriobacteriaceae Strain 68-1-3, a Novel Mucus-Degrading Isolate from the Swine Intestinal Tract.</title>
        <authorList>
            <person name="Looft T."/>
            <person name="Bayles D.O."/>
            <person name="Alt D.P."/>
            <person name="Stanton T.B."/>
        </authorList>
    </citation>
    <scope>NUCLEOTIDE SEQUENCE [LARGE SCALE GENOMIC DNA]</scope>
    <source>
        <strain evidence="9 10">68-1-3</strain>
    </source>
</reference>
<dbReference type="Pfam" id="PF01170">
    <property type="entry name" value="UPF0020"/>
    <property type="match status" value="1"/>
</dbReference>
<dbReference type="GO" id="GO:0003723">
    <property type="term" value="F:RNA binding"/>
    <property type="evidence" value="ECO:0007669"/>
    <property type="project" value="UniProtKB-UniRule"/>
</dbReference>
<evidence type="ECO:0000256" key="1">
    <source>
        <dbReference type="ARBA" id="ARBA00022490"/>
    </source>
</evidence>
<evidence type="ECO:0000313" key="9">
    <source>
        <dbReference type="EMBL" id="AJC12386.1"/>
    </source>
</evidence>
<sequence>MTQQLELFASCLSGMEGQLAEELKTFRIRKVRPLAGGVAFFCDLEAAYRTCLWSRLAARVMLVLDRVSAADADALYAGAHGIAWEDIVSSEASVAVHASGANEQLRNTRFTSLKVKDAVADRLRAFAPERAQSPERPRRVAIDVRIRNDKATISLDLAGGALGTRSYFSDDDTDDAALEALLAAGLLAQASWAECAAKGFGFVDPVCGNGVLFTEAVSAACDRAAGLGRERWGFAGWKGHDEALWGKLVREAERRFEEGLSRIAGADALAAGPTARPDTTRVRFVGVAASSPAISRARDHIRRAGLRPVASVELGDAESIVPLVRRVSAIANRYAAADAAGLLVAGNPEARAAGKRASLQAAEIAFVNACATAPEGSVFALAGGAGAVARFKSRAVSSQRVGRDRIETILRVFDTAPDAGVTIEIPDSSGGAPRKVQVYDEGSIQFASRLRKVLKERRKWAAAEDVSCYRIYDADLPEYAVAIDVYEGCGEARGNTYLHVSEYAAPSSVDPEKARHRFADALCIAAVVCGVRPDHVFAKTRMRDKGGSQYRDAGDRPYVTTVEEGGYTFEVDLNGRLDTGIFLDHRITRSLVGKRAQDARFLNLFAYTGTATVYAAGGGARSTVTVDLSQTYLEWADRNMLANGFDGSEHSFERGDVMRWLTDARRSGRRFDVIFVDPPTFSNSKSMGKRTWDVQRDHVELLINVTRLLSEEGEAIFSCNLRSFKPDLEKLERYGVALEDVSASTIPADFARTPKIHKCYIVTRA</sequence>
<comment type="catalytic activity">
    <reaction evidence="6">
        <text>guanosine(2445) in 23S rRNA + S-adenosyl-L-methionine = N(2)-methylguanosine(2445) in 23S rRNA + S-adenosyl-L-homocysteine + H(+)</text>
        <dbReference type="Rhea" id="RHEA:42740"/>
        <dbReference type="Rhea" id="RHEA-COMP:10215"/>
        <dbReference type="Rhea" id="RHEA-COMP:10216"/>
        <dbReference type="ChEBI" id="CHEBI:15378"/>
        <dbReference type="ChEBI" id="CHEBI:57856"/>
        <dbReference type="ChEBI" id="CHEBI:59789"/>
        <dbReference type="ChEBI" id="CHEBI:74269"/>
        <dbReference type="ChEBI" id="CHEBI:74481"/>
        <dbReference type="EC" id="2.1.1.173"/>
    </reaction>
</comment>
<gene>
    <name evidence="6" type="primary">rlmL</name>
    <name evidence="9" type="ORF">JI75_06675</name>
</gene>
<evidence type="ECO:0000256" key="3">
    <source>
        <dbReference type="ARBA" id="ARBA00022603"/>
    </source>
</evidence>
<dbReference type="GO" id="GO:0052915">
    <property type="term" value="F:23S rRNA (guanine(2445)-N(2))-methyltransferase activity"/>
    <property type="evidence" value="ECO:0007669"/>
    <property type="project" value="UniProtKB-UniRule"/>
</dbReference>
<dbReference type="EC" id="2.1.1.173" evidence="6"/>
<dbReference type="Gene3D" id="3.40.50.150">
    <property type="entry name" value="Vaccinia Virus protein VP39"/>
    <property type="match status" value="2"/>
</dbReference>
<accession>A0A0A8B4F5</accession>
<dbReference type="EC" id="2.1.1.264" evidence="6"/>
<dbReference type="InterPro" id="IPR019614">
    <property type="entry name" value="SAM-dep_methyl-trfase"/>
</dbReference>
<dbReference type="PIRSF" id="PIRSF037618">
    <property type="entry name" value="RNA_Mtase_bacteria_prd"/>
    <property type="match status" value="1"/>
</dbReference>
<dbReference type="RefSeq" id="WP_039689652.1">
    <property type="nucleotide sequence ID" value="NZ_CP009302.1"/>
</dbReference>
<dbReference type="InterPro" id="IPR004114">
    <property type="entry name" value="THUMP_dom"/>
</dbReference>
<comment type="function">
    <text evidence="6">Specifically methylates the guanine in position 2445 (m2G2445) and the guanine in position 2069 (m7G2069) of 23S rRNA.</text>
</comment>
<dbReference type="EMBL" id="CP009302">
    <property type="protein sequence ID" value="AJC12386.1"/>
    <property type="molecule type" value="Genomic_DNA"/>
</dbReference>
<dbReference type="Gene3D" id="3.30.750.80">
    <property type="entry name" value="RNA methyltransferase domain (HRMD) like"/>
    <property type="match status" value="1"/>
</dbReference>
<dbReference type="CDD" id="cd11715">
    <property type="entry name" value="THUMP_AdoMetMT"/>
    <property type="match status" value="1"/>
</dbReference>
<dbReference type="InterPro" id="IPR017244">
    <property type="entry name" value="23SrRNA_methyltr_KL"/>
</dbReference>
<keyword evidence="3 6" id="KW-0489">Methyltransferase</keyword>
<dbReference type="AlphaFoldDB" id="A0A0A8B4F5"/>
<dbReference type="SUPFAM" id="SSF53335">
    <property type="entry name" value="S-adenosyl-L-methionine-dependent methyltransferases"/>
    <property type="match status" value="2"/>
</dbReference>
<dbReference type="HOGENOM" id="CLU_014042_2_0_11"/>
<evidence type="ECO:0000256" key="2">
    <source>
        <dbReference type="ARBA" id="ARBA00022552"/>
    </source>
</evidence>
<dbReference type="GO" id="GO:0005737">
    <property type="term" value="C:cytoplasm"/>
    <property type="evidence" value="ECO:0007669"/>
    <property type="project" value="UniProtKB-SubCell"/>
</dbReference>
<dbReference type="HAMAP" id="MF_01858">
    <property type="entry name" value="23SrRNA_methyltr_KL"/>
    <property type="match status" value="1"/>
</dbReference>
<dbReference type="PANTHER" id="PTHR47313">
    <property type="entry name" value="RIBOSOMAL RNA LARGE SUBUNIT METHYLTRANSFERASE K/L"/>
    <property type="match status" value="1"/>
</dbReference>
<keyword evidence="4 6" id="KW-0808">Transferase</keyword>
<proteinExistence type="inferred from homology"/>
<dbReference type="NCBIfam" id="NF008748">
    <property type="entry name" value="PRK11783.1"/>
    <property type="match status" value="1"/>
</dbReference>
<dbReference type="OrthoDB" id="9809404at2"/>
<dbReference type="GO" id="GO:0070043">
    <property type="term" value="F:rRNA (guanine-N7-)-methyltransferase activity"/>
    <property type="evidence" value="ECO:0007669"/>
    <property type="project" value="UniProtKB-UniRule"/>
</dbReference>
<dbReference type="Pfam" id="PF22020">
    <property type="entry name" value="RlmL_1st"/>
    <property type="match status" value="1"/>
</dbReference>
<keyword evidence="1 6" id="KW-0963">Cytoplasm</keyword>
<dbReference type="SMART" id="SM00981">
    <property type="entry name" value="THUMP"/>
    <property type="match status" value="1"/>
</dbReference>
<evidence type="ECO:0000256" key="7">
    <source>
        <dbReference type="PROSITE-ProRule" id="PRU00529"/>
    </source>
</evidence>
<dbReference type="PANTHER" id="PTHR47313:SF1">
    <property type="entry name" value="RIBOSOMAL RNA LARGE SUBUNIT METHYLTRANSFERASE K_L"/>
    <property type="match status" value="1"/>
</dbReference>
<dbReference type="STRING" id="1531429.JI75_06675"/>
<dbReference type="CDD" id="cd02440">
    <property type="entry name" value="AdoMet_MTases"/>
    <property type="match status" value="1"/>
</dbReference>
<keyword evidence="5 6" id="KW-0949">S-adenosyl-L-methionine</keyword>
<comment type="similarity">
    <text evidence="6">Belongs to the methyltransferase superfamily. RlmKL family.</text>
</comment>
<dbReference type="Pfam" id="PF02926">
    <property type="entry name" value="THUMP"/>
    <property type="match status" value="1"/>
</dbReference>
<dbReference type="Gene3D" id="3.30.2130.30">
    <property type="match status" value="1"/>
</dbReference>
<organism evidence="9 10">
    <name type="scientific">Berryella intestinalis</name>
    <dbReference type="NCBI Taxonomy" id="1531429"/>
    <lineage>
        <taxon>Bacteria</taxon>
        <taxon>Bacillati</taxon>
        <taxon>Actinomycetota</taxon>
        <taxon>Coriobacteriia</taxon>
        <taxon>Eggerthellales</taxon>
        <taxon>Eggerthellaceae</taxon>
        <taxon>Berryella</taxon>
    </lineage>
</organism>
<keyword evidence="2 6" id="KW-0698">rRNA processing</keyword>
<dbReference type="InterPro" id="IPR000241">
    <property type="entry name" value="RlmKL-like_Mtase"/>
</dbReference>
<feature type="domain" description="THUMP" evidence="8">
    <location>
        <begin position="46"/>
        <end position="157"/>
    </location>
</feature>
<reference evidence="10" key="1">
    <citation type="submission" date="2014-08" db="EMBL/GenBank/DDBJ databases">
        <title>Coriobacteriaceae sp. complete genome.</title>
        <authorList>
            <person name="Looft T."/>
            <person name="Bayles D.O."/>
            <person name="Stanton T.B."/>
        </authorList>
    </citation>
    <scope>NUCLEOTIDE SEQUENCE [LARGE SCALE GENOMIC DNA]</scope>
    <source>
        <strain evidence="10">68-1-3</strain>
    </source>
</reference>
<evidence type="ECO:0000256" key="4">
    <source>
        <dbReference type="ARBA" id="ARBA00022679"/>
    </source>
</evidence>
<evidence type="ECO:0000259" key="8">
    <source>
        <dbReference type="PROSITE" id="PS51165"/>
    </source>
</evidence>
<dbReference type="InterPro" id="IPR029063">
    <property type="entry name" value="SAM-dependent_MTases_sf"/>
</dbReference>
<dbReference type="PROSITE" id="PS51165">
    <property type="entry name" value="THUMP"/>
    <property type="match status" value="1"/>
</dbReference>
<evidence type="ECO:0000313" key="10">
    <source>
        <dbReference type="Proteomes" id="UP000031121"/>
    </source>
</evidence>
<dbReference type="KEGG" id="cbac:JI75_06675"/>
<keyword evidence="7" id="KW-0694">RNA-binding</keyword>
<dbReference type="Pfam" id="PF10672">
    <property type="entry name" value="Methyltrans_SAM"/>
    <property type="match status" value="1"/>
</dbReference>
<evidence type="ECO:0000256" key="6">
    <source>
        <dbReference type="HAMAP-Rule" id="MF_01858"/>
    </source>
</evidence>
<dbReference type="Proteomes" id="UP000031121">
    <property type="component" value="Chromosome"/>
</dbReference>
<keyword evidence="10" id="KW-1185">Reference proteome</keyword>
<protein>
    <recommendedName>
        <fullName evidence="6">Ribosomal RNA large subunit methyltransferase K/L</fullName>
    </recommendedName>
    <domain>
        <recommendedName>
            <fullName evidence="6">23S rRNA m2G2445 methyltransferase</fullName>
            <ecNumber evidence="6">2.1.1.173</ecNumber>
        </recommendedName>
        <alternativeName>
            <fullName evidence="6">rRNA (guanine-N(2)-)-methyltransferase RlmL</fullName>
        </alternativeName>
    </domain>
    <domain>
        <recommendedName>
            <fullName evidence="6">23S rRNA m7G2069 methyltransferase</fullName>
            <ecNumber evidence="6">2.1.1.264</ecNumber>
        </recommendedName>
        <alternativeName>
            <fullName evidence="6">rRNA (guanine-N(7)-)-methyltransferase RlmK</fullName>
        </alternativeName>
    </domain>
</protein>